<accession>A0ABV9FQI4</accession>
<evidence type="ECO:0000256" key="1">
    <source>
        <dbReference type="SAM" id="Phobius"/>
    </source>
</evidence>
<keyword evidence="3" id="KW-1185">Reference proteome</keyword>
<comment type="caution">
    <text evidence="2">The sequence shown here is derived from an EMBL/GenBank/DDBJ whole genome shotgun (WGS) entry which is preliminary data.</text>
</comment>
<protein>
    <recommendedName>
        <fullName evidence="4">DUF1648 domain-containing protein</fullName>
    </recommendedName>
</protein>
<feature type="transmembrane region" description="Helical" evidence="1">
    <location>
        <begin position="137"/>
        <end position="159"/>
    </location>
</feature>
<dbReference type="Proteomes" id="UP001595914">
    <property type="component" value="Unassembled WGS sequence"/>
</dbReference>
<dbReference type="EMBL" id="JBHSFO010000004">
    <property type="protein sequence ID" value="MFC4604062.1"/>
    <property type="molecule type" value="Genomic_DNA"/>
</dbReference>
<proteinExistence type="predicted"/>
<keyword evidence="1" id="KW-0472">Membrane</keyword>
<evidence type="ECO:0000313" key="3">
    <source>
        <dbReference type="Proteomes" id="UP001595914"/>
    </source>
</evidence>
<organism evidence="2 3">
    <name type="scientific">Rhodococcus kronopolitis</name>
    <dbReference type="NCBI Taxonomy" id="1460226"/>
    <lineage>
        <taxon>Bacteria</taxon>
        <taxon>Bacillati</taxon>
        <taxon>Actinomycetota</taxon>
        <taxon>Actinomycetes</taxon>
        <taxon>Mycobacteriales</taxon>
        <taxon>Nocardiaceae</taxon>
        <taxon>Rhodococcus</taxon>
    </lineage>
</organism>
<gene>
    <name evidence="2" type="ORF">ACFO6S_10240</name>
</gene>
<evidence type="ECO:0008006" key="4">
    <source>
        <dbReference type="Google" id="ProtNLM"/>
    </source>
</evidence>
<reference evidence="3" key="1">
    <citation type="journal article" date="2019" name="Int. J. Syst. Evol. Microbiol.">
        <title>The Global Catalogue of Microorganisms (GCM) 10K type strain sequencing project: providing services to taxonomists for standard genome sequencing and annotation.</title>
        <authorList>
            <consortium name="The Broad Institute Genomics Platform"/>
            <consortium name="The Broad Institute Genome Sequencing Center for Infectious Disease"/>
            <person name="Wu L."/>
            <person name="Ma J."/>
        </authorList>
    </citation>
    <scope>NUCLEOTIDE SEQUENCE [LARGE SCALE GENOMIC DNA]</scope>
    <source>
        <strain evidence="3">CCUG 54520</strain>
    </source>
</reference>
<keyword evidence="1" id="KW-1133">Transmembrane helix</keyword>
<sequence length="179" mass="19266">MKNRSKPALWLSFAVFVGVWAWLAVTADAELPGHFDGSGTVTRWDSKWSFLLPMAGVGVAATAVFAGAGRLIARVPGHAINLPSQGAHRYWTSPANRGELNRRTSEDLEWIGAATLMLLAWMTGVSGSTTGDSTSGWALAVPTALYLVVVLGRCVYLVGGPRYRVPRERPMSEQPESPV</sequence>
<evidence type="ECO:0000313" key="2">
    <source>
        <dbReference type="EMBL" id="MFC4604062.1"/>
    </source>
</evidence>
<feature type="transmembrane region" description="Helical" evidence="1">
    <location>
        <begin position="108"/>
        <end position="125"/>
    </location>
</feature>
<name>A0ABV9FQI4_9NOCA</name>
<feature type="transmembrane region" description="Helical" evidence="1">
    <location>
        <begin position="50"/>
        <end position="73"/>
    </location>
</feature>
<dbReference type="RefSeq" id="WP_378416575.1">
    <property type="nucleotide sequence ID" value="NZ_JBHSFO010000004.1"/>
</dbReference>
<keyword evidence="1" id="KW-0812">Transmembrane</keyword>